<dbReference type="EMBL" id="FOMT01000003">
    <property type="protein sequence ID" value="SFE52504.1"/>
    <property type="molecule type" value="Genomic_DNA"/>
</dbReference>
<dbReference type="PANTHER" id="PTHR30146:SF147">
    <property type="entry name" value="HTH-TYPE TRANSCRIPTIONAL REGULATOR DEGA"/>
    <property type="match status" value="1"/>
</dbReference>
<accession>A0A1I2B8L6</accession>
<dbReference type="GO" id="GO:0000976">
    <property type="term" value="F:transcription cis-regulatory region binding"/>
    <property type="evidence" value="ECO:0007669"/>
    <property type="project" value="TreeGrafter"/>
</dbReference>
<gene>
    <name evidence="5" type="ORF">SAMN05216378_3418</name>
</gene>
<evidence type="ECO:0000313" key="6">
    <source>
        <dbReference type="Proteomes" id="UP000198855"/>
    </source>
</evidence>
<evidence type="ECO:0000256" key="2">
    <source>
        <dbReference type="ARBA" id="ARBA00023125"/>
    </source>
</evidence>
<proteinExistence type="predicted"/>
<name>A0A1I2B8L6_9BACL</name>
<dbReference type="AlphaFoldDB" id="A0A1I2B8L6"/>
<keyword evidence="1" id="KW-0805">Transcription regulation</keyword>
<dbReference type="PROSITE" id="PS50932">
    <property type="entry name" value="HTH_LACI_2"/>
    <property type="match status" value="1"/>
</dbReference>
<dbReference type="PANTHER" id="PTHR30146">
    <property type="entry name" value="LACI-RELATED TRANSCRIPTIONAL REPRESSOR"/>
    <property type="match status" value="1"/>
</dbReference>
<dbReference type="PRINTS" id="PR00036">
    <property type="entry name" value="HTHLACI"/>
</dbReference>
<dbReference type="PROSITE" id="PS00356">
    <property type="entry name" value="HTH_LACI_1"/>
    <property type="match status" value="1"/>
</dbReference>
<evidence type="ECO:0000256" key="1">
    <source>
        <dbReference type="ARBA" id="ARBA00023015"/>
    </source>
</evidence>
<dbReference type="InterPro" id="IPR028082">
    <property type="entry name" value="Peripla_BP_I"/>
</dbReference>
<keyword evidence="3" id="KW-0804">Transcription</keyword>
<dbReference type="GO" id="GO:0003700">
    <property type="term" value="F:DNA-binding transcription factor activity"/>
    <property type="evidence" value="ECO:0007669"/>
    <property type="project" value="TreeGrafter"/>
</dbReference>
<feature type="domain" description="HTH lacI-type" evidence="4">
    <location>
        <begin position="3"/>
        <end position="57"/>
    </location>
</feature>
<keyword evidence="2" id="KW-0238">DNA-binding</keyword>
<dbReference type="Pfam" id="PF00356">
    <property type="entry name" value="LacI"/>
    <property type="match status" value="1"/>
</dbReference>
<dbReference type="RefSeq" id="WP_091187922.1">
    <property type="nucleotide sequence ID" value="NZ_FOMT01000003.1"/>
</dbReference>
<dbReference type="InterPro" id="IPR046335">
    <property type="entry name" value="LacI/GalR-like_sensor"/>
</dbReference>
<dbReference type="Pfam" id="PF13377">
    <property type="entry name" value="Peripla_BP_3"/>
    <property type="match status" value="1"/>
</dbReference>
<sequence>MKATIYDVAKEAGVSIATVSLVINGKGKISEERREEIRQIMVRMGYKPSMIATALTGKKTYAFGLLVPDISNPFFAEIARAVEDEGQRHGYSVFICSTDNKDEKARHYAALLQQKNVDGVIISTGMKELSVLNPLLQGGVPVALLAREFPSVAVPSVVVDDYAGGAAAAEHLISLGHSRLAVLAEQESISSSRERVRGFRQTAEAAGVFLEPLFVVSCGHKDGKDRAMELLQMKDRPTAIFCCNDLLAIGALRAAKEMGMRIPQDCSIIGFDDTVLASVTDPPLTTIAQPIEQMGQKAVQLLVRQIGQPGEEAERIVLPPSLTIRQSAAVPSNDSRYNHLDEKTSG</sequence>
<dbReference type="OrthoDB" id="9796186at2"/>
<keyword evidence="6" id="KW-1185">Reference proteome</keyword>
<dbReference type="SUPFAM" id="SSF53822">
    <property type="entry name" value="Periplasmic binding protein-like I"/>
    <property type="match status" value="1"/>
</dbReference>
<evidence type="ECO:0000313" key="5">
    <source>
        <dbReference type="EMBL" id="SFE52504.1"/>
    </source>
</evidence>
<protein>
    <submittedName>
        <fullName evidence="5">LacI family transcriptional regulator</fullName>
    </submittedName>
</protein>
<dbReference type="SUPFAM" id="SSF47413">
    <property type="entry name" value="lambda repressor-like DNA-binding domains"/>
    <property type="match status" value="1"/>
</dbReference>
<dbReference type="Gene3D" id="3.40.50.2300">
    <property type="match status" value="2"/>
</dbReference>
<reference evidence="6" key="1">
    <citation type="submission" date="2016-10" db="EMBL/GenBank/DDBJ databases">
        <authorList>
            <person name="Varghese N."/>
            <person name="Submissions S."/>
        </authorList>
    </citation>
    <scope>NUCLEOTIDE SEQUENCE [LARGE SCALE GENOMIC DNA]</scope>
    <source>
        <strain evidence="6">CGMCC 1.10784</strain>
    </source>
</reference>
<dbReference type="Proteomes" id="UP000198855">
    <property type="component" value="Unassembled WGS sequence"/>
</dbReference>
<dbReference type="InterPro" id="IPR010982">
    <property type="entry name" value="Lambda_DNA-bd_dom_sf"/>
</dbReference>
<evidence type="ECO:0000256" key="3">
    <source>
        <dbReference type="ARBA" id="ARBA00023163"/>
    </source>
</evidence>
<dbReference type="SMART" id="SM00354">
    <property type="entry name" value="HTH_LACI"/>
    <property type="match status" value="1"/>
</dbReference>
<dbReference type="STRING" id="1045775.SAMN05216378_3418"/>
<dbReference type="CDD" id="cd01392">
    <property type="entry name" value="HTH_LacI"/>
    <property type="match status" value="1"/>
</dbReference>
<dbReference type="InterPro" id="IPR000843">
    <property type="entry name" value="HTH_LacI"/>
</dbReference>
<organism evidence="5 6">
    <name type="scientific">Paenibacillus catalpae</name>
    <dbReference type="NCBI Taxonomy" id="1045775"/>
    <lineage>
        <taxon>Bacteria</taxon>
        <taxon>Bacillati</taxon>
        <taxon>Bacillota</taxon>
        <taxon>Bacilli</taxon>
        <taxon>Bacillales</taxon>
        <taxon>Paenibacillaceae</taxon>
        <taxon>Paenibacillus</taxon>
    </lineage>
</organism>
<evidence type="ECO:0000259" key="4">
    <source>
        <dbReference type="PROSITE" id="PS50932"/>
    </source>
</evidence>
<dbReference type="CDD" id="cd06267">
    <property type="entry name" value="PBP1_LacI_sugar_binding-like"/>
    <property type="match status" value="1"/>
</dbReference>
<dbReference type="Gene3D" id="1.10.260.40">
    <property type="entry name" value="lambda repressor-like DNA-binding domains"/>
    <property type="match status" value="1"/>
</dbReference>